<evidence type="ECO:0000256" key="1">
    <source>
        <dbReference type="ARBA" id="ARBA00022722"/>
    </source>
</evidence>
<keyword evidence="6 9" id="KW-0411">Iron-sulfur</keyword>
<comment type="similarity">
    <text evidence="9">Belongs to the CRISPR-associated exonuclease Cas4 family.</text>
</comment>
<keyword evidence="12" id="KW-1185">Reference proteome</keyword>
<accession>A0ABW4QY87</accession>
<comment type="caution">
    <text evidence="11">The sequence shown here is derived from an EMBL/GenBank/DDBJ whole genome shotgun (WGS) entry which is preliminary data.</text>
</comment>
<evidence type="ECO:0000256" key="5">
    <source>
        <dbReference type="ARBA" id="ARBA00023004"/>
    </source>
</evidence>
<evidence type="ECO:0000256" key="4">
    <source>
        <dbReference type="ARBA" id="ARBA00022839"/>
    </source>
</evidence>
<dbReference type="PANTHER" id="PTHR37168:SF1">
    <property type="entry name" value="CRISPR-ASSOCIATED EXONUCLEASE CAS4"/>
    <property type="match status" value="1"/>
</dbReference>
<dbReference type="Pfam" id="PF01930">
    <property type="entry name" value="Cas_Cas4"/>
    <property type="match status" value="1"/>
</dbReference>
<gene>
    <name evidence="11" type="primary">cas4</name>
    <name evidence="11" type="ORF">ACFSDX_17840</name>
</gene>
<comment type="cofactor">
    <cofactor evidence="9">
        <name>iron-sulfur cluster</name>
        <dbReference type="ChEBI" id="CHEBI:30408"/>
    </cofactor>
</comment>
<evidence type="ECO:0000256" key="7">
    <source>
        <dbReference type="ARBA" id="ARBA00023118"/>
    </source>
</evidence>
<evidence type="ECO:0000256" key="8">
    <source>
        <dbReference type="ARBA" id="ARBA00023211"/>
    </source>
</evidence>
<dbReference type="NCBIfam" id="TIGR00372">
    <property type="entry name" value="cas4"/>
    <property type="match status" value="1"/>
</dbReference>
<evidence type="ECO:0000256" key="6">
    <source>
        <dbReference type="ARBA" id="ARBA00023014"/>
    </source>
</evidence>
<evidence type="ECO:0000313" key="11">
    <source>
        <dbReference type="EMBL" id="MFD1874312.1"/>
    </source>
</evidence>
<evidence type="ECO:0000256" key="9">
    <source>
        <dbReference type="RuleBase" id="RU365022"/>
    </source>
</evidence>
<dbReference type="PANTHER" id="PTHR37168">
    <property type="entry name" value="CRISPR-ASSOCIATED EXONUCLEASE CAS4"/>
    <property type="match status" value="1"/>
</dbReference>
<proteinExistence type="inferred from homology"/>
<dbReference type="Proteomes" id="UP001597197">
    <property type="component" value="Unassembled WGS sequence"/>
</dbReference>
<dbReference type="EMBL" id="JBHUFD010000006">
    <property type="protein sequence ID" value="MFD1874312.1"/>
    <property type="molecule type" value="Genomic_DNA"/>
</dbReference>
<organism evidence="11 12">
    <name type="scientific">Hymenobacter bucti</name>
    <dbReference type="NCBI Taxonomy" id="1844114"/>
    <lineage>
        <taxon>Bacteria</taxon>
        <taxon>Pseudomonadati</taxon>
        <taxon>Bacteroidota</taxon>
        <taxon>Cytophagia</taxon>
        <taxon>Cytophagales</taxon>
        <taxon>Hymenobacteraceae</taxon>
        <taxon>Hymenobacter</taxon>
    </lineage>
</organism>
<dbReference type="GO" id="GO:0016787">
    <property type="term" value="F:hydrolase activity"/>
    <property type="evidence" value="ECO:0007669"/>
    <property type="project" value="UniProtKB-KW"/>
</dbReference>
<dbReference type="EC" id="3.1.12.1" evidence="9"/>
<evidence type="ECO:0000259" key="10">
    <source>
        <dbReference type="Pfam" id="PF01930"/>
    </source>
</evidence>
<dbReference type="InterPro" id="IPR013343">
    <property type="entry name" value="CRISPR-assoc_prot_Cas4"/>
</dbReference>
<evidence type="ECO:0000256" key="2">
    <source>
        <dbReference type="ARBA" id="ARBA00022723"/>
    </source>
</evidence>
<keyword evidence="7 9" id="KW-0051">Antiviral defense</keyword>
<evidence type="ECO:0000256" key="3">
    <source>
        <dbReference type="ARBA" id="ARBA00022801"/>
    </source>
</evidence>
<dbReference type="RefSeq" id="WP_382315998.1">
    <property type="nucleotide sequence ID" value="NZ_JBHUFD010000006.1"/>
</dbReference>
<feature type="domain" description="DUF83" evidence="10">
    <location>
        <begin position="6"/>
        <end position="166"/>
    </location>
</feature>
<dbReference type="InterPro" id="IPR011604">
    <property type="entry name" value="PDDEXK-like_dom_sf"/>
</dbReference>
<protein>
    <recommendedName>
        <fullName evidence="9">CRISPR-associated exonuclease Cas4</fullName>
        <ecNumber evidence="9">3.1.12.1</ecNumber>
    </recommendedName>
</protein>
<keyword evidence="5 9" id="KW-0408">Iron</keyword>
<comment type="cofactor">
    <cofactor evidence="9">
        <name>Mg(2+)</name>
        <dbReference type="ChEBI" id="CHEBI:18420"/>
    </cofactor>
    <cofactor evidence="9">
        <name>Mn(2+)</name>
        <dbReference type="ChEBI" id="CHEBI:29035"/>
    </cofactor>
    <text evidence="9">Mg(2+) or Mn(2+) required for ssDNA cleavage activity.</text>
</comment>
<dbReference type="InterPro" id="IPR022765">
    <property type="entry name" value="Dna2/Cas4_DUF83"/>
</dbReference>
<comment type="function">
    <text evidence="9">CRISPR (clustered regularly interspaced short palindromic repeat) is an adaptive immune system that provides protection against mobile genetic elements (viruses, transposable elements and conjugative plasmids). CRISPR clusters contain sequences complementary to antecedent mobile elements and target invading nucleic acids. CRISPR clusters are transcribed and processed into CRISPR RNA (crRNA).</text>
</comment>
<reference evidence="12" key="1">
    <citation type="journal article" date="2019" name="Int. J. Syst. Evol. Microbiol.">
        <title>The Global Catalogue of Microorganisms (GCM) 10K type strain sequencing project: providing services to taxonomists for standard genome sequencing and annotation.</title>
        <authorList>
            <consortium name="The Broad Institute Genomics Platform"/>
            <consortium name="The Broad Institute Genome Sequencing Center for Infectious Disease"/>
            <person name="Wu L."/>
            <person name="Ma J."/>
        </authorList>
    </citation>
    <scope>NUCLEOTIDE SEQUENCE [LARGE SCALE GENOMIC DNA]</scope>
    <source>
        <strain evidence="12">CGMCC 1.15795</strain>
    </source>
</reference>
<keyword evidence="3 9" id="KW-0378">Hydrolase</keyword>
<name>A0ABW4QY87_9BACT</name>
<keyword evidence="2 9" id="KW-0479">Metal-binding</keyword>
<sequence length="169" mass="19778">MKTLTATHVKYYHLCHRKLWLFDRDVWMEHTSEAVAAGELLHQTAYPQRAERYREISIGSSKIDFYDPQRKVVHEMKKSAKMADSNIAQVKYYLWLLEQHGVENPTGILEYPKLRQTQPVDLTDEDRARIPLELGVMKVLLADDIPCPPVINKPFCKQCAYYEFCYVAE</sequence>
<evidence type="ECO:0000313" key="12">
    <source>
        <dbReference type="Proteomes" id="UP001597197"/>
    </source>
</evidence>
<keyword evidence="8 9" id="KW-0464">Manganese</keyword>
<keyword evidence="1 9" id="KW-0540">Nuclease</keyword>
<dbReference type="Gene3D" id="3.90.320.10">
    <property type="match status" value="1"/>
</dbReference>
<keyword evidence="4 9" id="KW-0269">Exonuclease</keyword>